<accession>A0ABS7WQW7</accession>
<dbReference type="InterPro" id="IPR006035">
    <property type="entry name" value="Ureohydrolase"/>
</dbReference>
<evidence type="ECO:0000313" key="6">
    <source>
        <dbReference type="EMBL" id="MBZ7987165.1"/>
    </source>
</evidence>
<keyword evidence="2" id="KW-0378">Hydrolase</keyword>
<evidence type="ECO:0000256" key="5">
    <source>
        <dbReference type="PROSITE-ProRule" id="PRU00742"/>
    </source>
</evidence>
<keyword evidence="1" id="KW-0479">Metal-binding</keyword>
<dbReference type="PROSITE" id="PS51409">
    <property type="entry name" value="ARGINASE_2"/>
    <property type="match status" value="1"/>
</dbReference>
<name>A0ABS7WQW7_9BACT</name>
<dbReference type="PANTHER" id="PTHR11358:SF35">
    <property type="entry name" value="FORMIMIDOYLGLUTAMASE"/>
    <property type="match status" value="1"/>
</dbReference>
<gene>
    <name evidence="6" type="ORF">AVCANL283_03440</name>
</gene>
<dbReference type="Gene3D" id="3.40.800.10">
    <property type="entry name" value="Ureohydrolase domain"/>
    <property type="match status" value="1"/>
</dbReference>
<organism evidence="6 7">
    <name type="scientific">Campylobacter canadensis</name>
    <dbReference type="NCBI Taxonomy" id="449520"/>
    <lineage>
        <taxon>Bacteria</taxon>
        <taxon>Pseudomonadati</taxon>
        <taxon>Campylobacterota</taxon>
        <taxon>Epsilonproteobacteria</taxon>
        <taxon>Campylobacterales</taxon>
        <taxon>Campylobacteraceae</taxon>
        <taxon>Campylobacter</taxon>
    </lineage>
</organism>
<reference evidence="6 7" key="1">
    <citation type="submission" date="2020-07" db="EMBL/GenBank/DDBJ databases">
        <title>Transfer of Campylobacter canadensis to the novel genus Avispirillum gen. nov., that also includes two novel species recovered from migratory waterfowl: Avispirillum anseris sp. nov. and Avispirillum brantae sp. nov.</title>
        <authorList>
            <person name="Miller W.G."/>
            <person name="Chapman M.H."/>
            <person name="Yee E."/>
            <person name="Inglis G.D."/>
        </authorList>
    </citation>
    <scope>NUCLEOTIDE SEQUENCE [LARGE SCALE GENOMIC DNA]</scope>
    <source>
        <strain evidence="6 7">L283</strain>
    </source>
</reference>
<dbReference type="RefSeq" id="WP_224325246.1">
    <property type="nucleotide sequence ID" value="NZ_JACGBB010000005.1"/>
</dbReference>
<keyword evidence="7" id="KW-1185">Reference proteome</keyword>
<keyword evidence="3" id="KW-0369">Histidine metabolism</keyword>
<keyword evidence="4" id="KW-0464">Manganese</keyword>
<dbReference type="PIRSF" id="PIRSF036979">
    <property type="entry name" value="Arginase"/>
    <property type="match status" value="1"/>
</dbReference>
<evidence type="ECO:0000256" key="3">
    <source>
        <dbReference type="ARBA" id="ARBA00022808"/>
    </source>
</evidence>
<dbReference type="SUPFAM" id="SSF52768">
    <property type="entry name" value="Arginase/deacetylase"/>
    <property type="match status" value="1"/>
</dbReference>
<dbReference type="CDD" id="cd09988">
    <property type="entry name" value="Formimidoylglutamase"/>
    <property type="match status" value="1"/>
</dbReference>
<comment type="caution">
    <text evidence="6">The sequence shown here is derived from an EMBL/GenBank/DDBJ whole genome shotgun (WGS) entry which is preliminary data.</text>
</comment>
<dbReference type="EMBL" id="JACGBB010000005">
    <property type="protein sequence ID" value="MBZ7987165.1"/>
    <property type="molecule type" value="Genomic_DNA"/>
</dbReference>
<dbReference type="InterPro" id="IPR023696">
    <property type="entry name" value="Ureohydrolase_dom_sf"/>
</dbReference>
<evidence type="ECO:0000313" key="7">
    <source>
        <dbReference type="Proteomes" id="UP000786183"/>
    </source>
</evidence>
<proteinExistence type="inferred from homology"/>
<dbReference type="Pfam" id="PF00491">
    <property type="entry name" value="Arginase"/>
    <property type="match status" value="1"/>
</dbReference>
<evidence type="ECO:0000256" key="2">
    <source>
        <dbReference type="ARBA" id="ARBA00022801"/>
    </source>
</evidence>
<evidence type="ECO:0000256" key="1">
    <source>
        <dbReference type="ARBA" id="ARBA00022723"/>
    </source>
</evidence>
<comment type="similarity">
    <text evidence="5">Belongs to the arginase family.</text>
</comment>
<dbReference type="Proteomes" id="UP000786183">
    <property type="component" value="Unassembled WGS sequence"/>
</dbReference>
<dbReference type="PANTHER" id="PTHR11358">
    <property type="entry name" value="ARGINASE/AGMATINASE"/>
    <property type="match status" value="1"/>
</dbReference>
<protein>
    <submittedName>
        <fullName evidence="6">Formimidoylglutamase</fullName>
    </submittedName>
</protein>
<sequence>MWQGRDDGKAKIHNRVFKCLNKNSKVKLLSFCTSLGVQRNKGRAGSELAPNIIKENMANFAVFDDFSFDDVANIDNFSSLEQGDEILYKKCLALLKDDNYCVILGGGHESSLAPIKAALDYKKSIGVINLDAHFDVRKQKLHSSGNSFYKAYEYAKSKNYEYNYLCIGVNKLSNTQALFNTIKQMKAEYILNTNMHELDTKLKAFLEKNDFIYLSIDIDVFSLSIAPAVSAPNVFGINLEQALKALDMIFKSKKLIMSDVCEFNPKYDIDKHTAKLAAFLAYLLLRKEII</sequence>
<evidence type="ECO:0000256" key="4">
    <source>
        <dbReference type="ARBA" id="ARBA00023211"/>
    </source>
</evidence>